<keyword evidence="2" id="KW-1185">Reference proteome</keyword>
<keyword evidence="1" id="KW-0378">Hydrolase</keyword>
<dbReference type="GO" id="GO:0016787">
    <property type="term" value="F:hydrolase activity"/>
    <property type="evidence" value="ECO:0007669"/>
    <property type="project" value="UniProtKB-KW"/>
</dbReference>
<dbReference type="Pfam" id="PF05013">
    <property type="entry name" value="FGase"/>
    <property type="match status" value="1"/>
</dbReference>
<dbReference type="KEGG" id="sflv:IC614_04470"/>
<evidence type="ECO:0000313" key="1">
    <source>
        <dbReference type="EMBL" id="QPQ55845.1"/>
    </source>
</evidence>
<dbReference type="RefSeq" id="WP_200972683.1">
    <property type="nucleotide sequence ID" value="NZ_CP065592.1"/>
</dbReference>
<accession>A0A7T2GL28</accession>
<reference evidence="1 2" key="1">
    <citation type="submission" date="2020-11" db="EMBL/GenBank/DDBJ databases">
        <title>Genome seq and assembly of Sphingosinicella sp.</title>
        <authorList>
            <person name="Chhetri G."/>
        </authorList>
    </citation>
    <scope>NUCLEOTIDE SEQUENCE [LARGE SCALE GENOMIC DNA]</scope>
    <source>
        <strain evidence="1 2">UDD2</strain>
    </source>
</reference>
<proteinExistence type="predicted"/>
<protein>
    <submittedName>
        <fullName evidence="1">N-formylglutamate amidohydrolase</fullName>
    </submittedName>
</protein>
<dbReference type="InterPro" id="IPR007709">
    <property type="entry name" value="N-FG_amidohydro"/>
</dbReference>
<sequence length="240" mass="26616">MSVAEFIEGQADGLLLVADHASNHVPDDIDLGIDPALLDDHIAVDIGIDPLARIVAARLGCPAILARVSRLVVDLHRHEHELAAIPPVSDGHVVPGNTDLHAEGREARIARFYRPYHALIEEKVEALKPAMLFTLHSFTPRLRTEPDKARPWEVGLLYNNDDRAARIAIDRLRARGIPTGDNEPYSGKLLNATMDRHAESRGLPYLAIEVRQDLILKEAGVTRWADILVPVIRETHDALR</sequence>
<dbReference type="EMBL" id="CP065592">
    <property type="protein sequence ID" value="QPQ55845.1"/>
    <property type="molecule type" value="Genomic_DNA"/>
</dbReference>
<dbReference type="Proteomes" id="UP000594873">
    <property type="component" value="Chromosome"/>
</dbReference>
<gene>
    <name evidence="1" type="ORF">IC614_04470</name>
</gene>
<organism evidence="1 2">
    <name type="scientific">Allosphingosinicella flava</name>
    <dbReference type="NCBI Taxonomy" id="2771430"/>
    <lineage>
        <taxon>Bacteria</taxon>
        <taxon>Pseudomonadati</taxon>
        <taxon>Pseudomonadota</taxon>
        <taxon>Alphaproteobacteria</taxon>
        <taxon>Sphingomonadales</taxon>
        <taxon>Sphingomonadaceae</taxon>
        <taxon>Allosphingosinicella</taxon>
    </lineage>
</organism>
<dbReference type="AlphaFoldDB" id="A0A7T2GL28"/>
<name>A0A7T2GL28_9SPHN</name>
<dbReference type="Gene3D" id="3.40.630.40">
    <property type="entry name" value="Zn-dependent exopeptidases"/>
    <property type="match status" value="1"/>
</dbReference>
<evidence type="ECO:0000313" key="2">
    <source>
        <dbReference type="Proteomes" id="UP000594873"/>
    </source>
</evidence>
<dbReference type="SUPFAM" id="SSF53187">
    <property type="entry name" value="Zn-dependent exopeptidases"/>
    <property type="match status" value="1"/>
</dbReference>
<dbReference type="PIRSF" id="PIRSF029730">
    <property type="entry name" value="UCP029730"/>
    <property type="match status" value="1"/>
</dbReference>
<dbReference type="InterPro" id="IPR011227">
    <property type="entry name" value="UCP029730"/>
</dbReference>